<sequence length="310" mass="35562">MADRPELLVTPHQADDIPDLVSAGADAFLAGEEAFGLRLAGNFDRAEMEKAVELAHKRGTNVYAAVNAIFHNNQLKYLKEYIRFLNRIGVDAIVYGDPAVLLIAKETAPFIPLHWNTETTATNWQAANYWGKQGAERAVLARELNMDAITEIKENATVDIEIQVHGMACMFQSKRQLVGNYMEYQGRNLQIERRDKERNLHLYDSERDVKYPVFEDGNGTHIMSPRDMCIIDELDELLDVEVDAFKIEGIFKDKSYLTEVTALYKQAIDLYYQDQSLYSKKREIMLDKAKSLQPRTRDIDTGFFFKETVY</sequence>
<dbReference type="Pfam" id="PF01136">
    <property type="entry name" value="Peptidase_U32"/>
    <property type="match status" value="1"/>
</dbReference>
<dbReference type="PANTHER" id="PTHR30217:SF7">
    <property type="entry name" value="TRNA HYDROXYLATION PROTEIN P2"/>
    <property type="match status" value="1"/>
</dbReference>
<dbReference type="RefSeq" id="WP_091586993.1">
    <property type="nucleotide sequence ID" value="NZ_FNDU01000011.1"/>
</dbReference>
<dbReference type="InterPro" id="IPR051454">
    <property type="entry name" value="RNA/ubiquinone_mod_enzymes"/>
</dbReference>
<accession>A0A1G8NA28</accession>
<dbReference type="OrthoDB" id="9807498at2"/>
<dbReference type="Proteomes" id="UP000199017">
    <property type="component" value="Unassembled WGS sequence"/>
</dbReference>
<reference evidence="1 2" key="1">
    <citation type="submission" date="2016-10" db="EMBL/GenBank/DDBJ databases">
        <authorList>
            <person name="de Groot N.N."/>
        </authorList>
    </citation>
    <scope>NUCLEOTIDE SEQUENCE [LARGE SCALE GENOMIC DNA]</scope>
    <source>
        <strain evidence="2">P4B,CCM 7963,CECT 7998,DSM 25260,IBRC-M 10614,KCTC 13821</strain>
    </source>
</reference>
<proteinExistence type="predicted"/>
<gene>
    <name evidence="1" type="ORF">SAMN05216352_111170</name>
</gene>
<dbReference type="EMBL" id="FNDU01000011">
    <property type="protein sequence ID" value="SDI77094.1"/>
    <property type="molecule type" value="Genomic_DNA"/>
</dbReference>
<organism evidence="1 2">
    <name type="scientific">Alteribacillus bidgolensis</name>
    <dbReference type="NCBI Taxonomy" id="930129"/>
    <lineage>
        <taxon>Bacteria</taxon>
        <taxon>Bacillati</taxon>
        <taxon>Bacillota</taxon>
        <taxon>Bacilli</taxon>
        <taxon>Bacillales</taxon>
        <taxon>Bacillaceae</taxon>
        <taxon>Alteribacillus</taxon>
    </lineage>
</organism>
<name>A0A1G8NA28_9BACI</name>
<evidence type="ECO:0000313" key="1">
    <source>
        <dbReference type="EMBL" id="SDI77094.1"/>
    </source>
</evidence>
<dbReference type="AlphaFoldDB" id="A0A1G8NA28"/>
<dbReference type="PANTHER" id="PTHR30217">
    <property type="entry name" value="PEPTIDASE U32 FAMILY"/>
    <property type="match status" value="1"/>
</dbReference>
<keyword evidence="2" id="KW-1185">Reference proteome</keyword>
<keyword evidence="1" id="KW-0378">Hydrolase</keyword>
<protein>
    <submittedName>
        <fullName evidence="1">Putative protease</fullName>
    </submittedName>
</protein>
<dbReference type="InterPro" id="IPR001539">
    <property type="entry name" value="Peptidase_U32"/>
</dbReference>
<dbReference type="STRING" id="930129.SAMN05216352_111170"/>
<keyword evidence="1" id="KW-0645">Protease</keyword>
<evidence type="ECO:0000313" key="2">
    <source>
        <dbReference type="Proteomes" id="UP000199017"/>
    </source>
</evidence>
<dbReference type="GO" id="GO:0006508">
    <property type="term" value="P:proteolysis"/>
    <property type="evidence" value="ECO:0007669"/>
    <property type="project" value="UniProtKB-KW"/>
</dbReference>
<dbReference type="GO" id="GO:0008233">
    <property type="term" value="F:peptidase activity"/>
    <property type="evidence" value="ECO:0007669"/>
    <property type="project" value="UniProtKB-KW"/>
</dbReference>